<dbReference type="Proteomes" id="UP000318053">
    <property type="component" value="Unassembled WGS sequence"/>
</dbReference>
<keyword evidence="3" id="KW-1185">Reference proteome</keyword>
<organism evidence="2 3">
    <name type="scientific">Allorhodopirellula solitaria</name>
    <dbReference type="NCBI Taxonomy" id="2527987"/>
    <lineage>
        <taxon>Bacteria</taxon>
        <taxon>Pseudomonadati</taxon>
        <taxon>Planctomycetota</taxon>
        <taxon>Planctomycetia</taxon>
        <taxon>Pirellulales</taxon>
        <taxon>Pirellulaceae</taxon>
        <taxon>Allorhodopirellula</taxon>
    </lineage>
</organism>
<sequence length="396" mass="44106">MTHFLVSPRVAWFAYLAAVLTVIAFCCLALSTGEGVLWEYGRWDVLACSFLAAMPLSLMLAQTTRNASPGWRFSVFCGCLLIAFAFAVIPPSIGRFTQLSLGWLTVCRCLVAVASMTAVAIAATWIYRGESLPVPIQRSWKMFLMMSLFAAFVPAAYVDAVADGLRADLENSLQSRRFALAYRQSKVLWQLDPGLQVQNKPLAQQIPQLQRAVSQLAAEASRPLPSDASVAEIGQRVTILMHLDENEEALRLLKPLTRGARFQPIGLDYQGLCWQRLRQYRESLSAYQDAVSYWTQQPDSDRKQVSLASAWKGIGFAARHLSQRSLEEEAYRTLVELAPSAENHFLLAQCYSEHQKSKLAAEHSAIAVRLNPDLQPESTSMLTSMSRDHFGCLQIP</sequence>
<evidence type="ECO:0000256" key="1">
    <source>
        <dbReference type="SAM" id="Phobius"/>
    </source>
</evidence>
<evidence type="ECO:0000313" key="2">
    <source>
        <dbReference type="EMBL" id="TWT73007.1"/>
    </source>
</evidence>
<keyword evidence="1" id="KW-0472">Membrane</keyword>
<dbReference type="OrthoDB" id="215446at2"/>
<dbReference type="InterPro" id="IPR011990">
    <property type="entry name" value="TPR-like_helical_dom_sf"/>
</dbReference>
<dbReference type="EMBL" id="SJPK01000003">
    <property type="protein sequence ID" value="TWT73007.1"/>
    <property type="molecule type" value="Genomic_DNA"/>
</dbReference>
<feature type="transmembrane region" description="Helical" evidence="1">
    <location>
        <begin position="43"/>
        <end position="61"/>
    </location>
</feature>
<keyword evidence="1" id="KW-1133">Transmembrane helix</keyword>
<keyword evidence="1" id="KW-0812">Transmembrane</keyword>
<feature type="transmembrane region" description="Helical" evidence="1">
    <location>
        <begin position="12"/>
        <end position="31"/>
    </location>
</feature>
<gene>
    <name evidence="2" type="ORF">CA85_14680</name>
</gene>
<dbReference type="AlphaFoldDB" id="A0A5C5YBD0"/>
<reference evidence="2 3" key="1">
    <citation type="submission" date="2019-02" db="EMBL/GenBank/DDBJ databases">
        <title>Deep-cultivation of Planctomycetes and their phenomic and genomic characterization uncovers novel biology.</title>
        <authorList>
            <person name="Wiegand S."/>
            <person name="Jogler M."/>
            <person name="Boedeker C."/>
            <person name="Pinto D."/>
            <person name="Vollmers J."/>
            <person name="Rivas-Marin E."/>
            <person name="Kohn T."/>
            <person name="Peeters S.H."/>
            <person name="Heuer A."/>
            <person name="Rast P."/>
            <person name="Oberbeckmann S."/>
            <person name="Bunk B."/>
            <person name="Jeske O."/>
            <person name="Meyerdierks A."/>
            <person name="Storesund J.E."/>
            <person name="Kallscheuer N."/>
            <person name="Luecker S."/>
            <person name="Lage O.M."/>
            <person name="Pohl T."/>
            <person name="Merkel B.J."/>
            <person name="Hornburger P."/>
            <person name="Mueller R.-W."/>
            <person name="Bruemmer F."/>
            <person name="Labrenz M."/>
            <person name="Spormann A.M."/>
            <person name="Op Den Camp H."/>
            <person name="Overmann J."/>
            <person name="Amann R."/>
            <person name="Jetten M.S.M."/>
            <person name="Mascher T."/>
            <person name="Medema M.H."/>
            <person name="Devos D.P."/>
            <person name="Kaster A.-K."/>
            <person name="Ovreas L."/>
            <person name="Rohde M."/>
            <person name="Galperin M.Y."/>
            <person name="Jogler C."/>
        </authorList>
    </citation>
    <scope>NUCLEOTIDE SEQUENCE [LARGE SCALE GENOMIC DNA]</scope>
    <source>
        <strain evidence="2 3">CA85</strain>
    </source>
</reference>
<comment type="caution">
    <text evidence="2">The sequence shown here is derived from an EMBL/GenBank/DDBJ whole genome shotgun (WGS) entry which is preliminary data.</text>
</comment>
<feature type="transmembrane region" description="Helical" evidence="1">
    <location>
        <begin position="73"/>
        <end position="89"/>
    </location>
</feature>
<name>A0A5C5YBD0_9BACT</name>
<dbReference type="Gene3D" id="1.25.40.10">
    <property type="entry name" value="Tetratricopeptide repeat domain"/>
    <property type="match status" value="1"/>
</dbReference>
<evidence type="ECO:0008006" key="4">
    <source>
        <dbReference type="Google" id="ProtNLM"/>
    </source>
</evidence>
<feature type="transmembrane region" description="Helical" evidence="1">
    <location>
        <begin position="101"/>
        <end position="127"/>
    </location>
</feature>
<dbReference type="SUPFAM" id="SSF48452">
    <property type="entry name" value="TPR-like"/>
    <property type="match status" value="1"/>
</dbReference>
<feature type="transmembrane region" description="Helical" evidence="1">
    <location>
        <begin position="139"/>
        <end position="158"/>
    </location>
</feature>
<dbReference type="RefSeq" id="WP_146390597.1">
    <property type="nucleotide sequence ID" value="NZ_SJPK01000003.1"/>
</dbReference>
<proteinExistence type="predicted"/>
<accession>A0A5C5YBD0</accession>
<evidence type="ECO:0000313" key="3">
    <source>
        <dbReference type="Proteomes" id="UP000318053"/>
    </source>
</evidence>
<protein>
    <recommendedName>
        <fullName evidence="4">Tetratricopeptide repeat protein</fullName>
    </recommendedName>
</protein>